<dbReference type="Pfam" id="PF01041">
    <property type="entry name" value="DegT_DnrJ_EryC1"/>
    <property type="match status" value="1"/>
</dbReference>
<evidence type="ECO:0000313" key="5">
    <source>
        <dbReference type="EMBL" id="ETW96413.1"/>
    </source>
</evidence>
<comment type="caution">
    <text evidence="5">The sequence shown here is derived from an EMBL/GenBank/DDBJ whole genome shotgun (WGS) entry which is preliminary data.</text>
</comment>
<dbReference type="PIRSF" id="PIRSF000390">
    <property type="entry name" value="PLP_StrS"/>
    <property type="match status" value="1"/>
</dbReference>
<accession>W4LE96</accession>
<evidence type="ECO:0008006" key="7">
    <source>
        <dbReference type="Google" id="ProtNLM"/>
    </source>
</evidence>
<evidence type="ECO:0000256" key="2">
    <source>
        <dbReference type="PIRSR" id="PIRSR000390-1"/>
    </source>
</evidence>
<dbReference type="Proteomes" id="UP000019141">
    <property type="component" value="Unassembled WGS sequence"/>
</dbReference>
<dbReference type="Gene3D" id="3.40.640.10">
    <property type="entry name" value="Type I PLP-dependent aspartate aminotransferase-like (Major domain)"/>
    <property type="match status" value="1"/>
</dbReference>
<dbReference type="InterPro" id="IPR015422">
    <property type="entry name" value="PyrdxlP-dep_Trfase_small"/>
</dbReference>
<sequence length="376" mass="41351">MAWPVNSNDILQAIYDLFDSGNWWIYKGDVVRAFEARFAQAHDCAYGVSVCNGTVGIDIALKALGIGPGDRVILPAFDFYSLPKSVLNTGATPLFVDVCPENLTIDVEQVKTQMKTEGVKAVVAVHISGSVAQLDVLQRMCQDAGVFLIEDCAQATGARYCGQRVGSWGDLGVFSLGGVKLMTCGQGGMITTSNAELFDKCHALVNRGLTLDGQLNTYGMIGENYQLSELAAATLGPQLDILDDLCDQRERRMAWLDRELYQLDGVTPFTQFAGTTCRAQMTYAFFCHPRTLDQAQLIQQANERDVPLHQSYSAVSSDARLFNHFHMAGDYPVAQAAQETTVAISHRHFLQDDAFWMRLLSELHALLNSSCLLRDS</sequence>
<name>W4LE96_ENTF1</name>
<dbReference type="InterPro" id="IPR000653">
    <property type="entry name" value="DegT/StrS_aminotransferase"/>
</dbReference>
<dbReference type="AlphaFoldDB" id="W4LE96"/>
<evidence type="ECO:0000256" key="3">
    <source>
        <dbReference type="PIRSR" id="PIRSR000390-2"/>
    </source>
</evidence>
<evidence type="ECO:0000256" key="1">
    <source>
        <dbReference type="ARBA" id="ARBA00037999"/>
    </source>
</evidence>
<dbReference type="PANTHER" id="PTHR30244">
    <property type="entry name" value="TRANSAMINASE"/>
    <property type="match status" value="1"/>
</dbReference>
<protein>
    <recommendedName>
        <fullName evidence="7">Aminotransferase DegT</fullName>
    </recommendedName>
</protein>
<proteinExistence type="inferred from homology"/>
<evidence type="ECO:0000256" key="4">
    <source>
        <dbReference type="RuleBase" id="RU004508"/>
    </source>
</evidence>
<comment type="similarity">
    <text evidence="1 4">Belongs to the DegT/DnrJ/EryC1 family.</text>
</comment>
<evidence type="ECO:0000313" key="6">
    <source>
        <dbReference type="Proteomes" id="UP000019141"/>
    </source>
</evidence>
<dbReference type="InterPro" id="IPR015424">
    <property type="entry name" value="PyrdxlP-dep_Trfase"/>
</dbReference>
<dbReference type="EMBL" id="AZHW01000791">
    <property type="protein sequence ID" value="ETW96413.1"/>
    <property type="molecule type" value="Genomic_DNA"/>
</dbReference>
<dbReference type="GO" id="GO:0000271">
    <property type="term" value="P:polysaccharide biosynthetic process"/>
    <property type="evidence" value="ECO:0007669"/>
    <property type="project" value="TreeGrafter"/>
</dbReference>
<feature type="active site" description="Proton acceptor" evidence="2">
    <location>
        <position position="180"/>
    </location>
</feature>
<dbReference type="SUPFAM" id="SSF53383">
    <property type="entry name" value="PLP-dependent transferases"/>
    <property type="match status" value="1"/>
</dbReference>
<dbReference type="GO" id="GO:0008483">
    <property type="term" value="F:transaminase activity"/>
    <property type="evidence" value="ECO:0007669"/>
    <property type="project" value="TreeGrafter"/>
</dbReference>
<dbReference type="PANTHER" id="PTHR30244:SF34">
    <property type="entry name" value="DTDP-4-AMINO-4,6-DIDEOXYGALACTOSE TRANSAMINASE"/>
    <property type="match status" value="1"/>
</dbReference>
<feature type="modified residue" description="N6-(pyridoxal phosphate)lysine" evidence="3">
    <location>
        <position position="180"/>
    </location>
</feature>
<dbReference type="GO" id="GO:0030170">
    <property type="term" value="F:pyridoxal phosphate binding"/>
    <property type="evidence" value="ECO:0007669"/>
    <property type="project" value="TreeGrafter"/>
</dbReference>
<dbReference type="Gene3D" id="3.90.1150.10">
    <property type="entry name" value="Aspartate Aminotransferase, domain 1"/>
    <property type="match status" value="1"/>
</dbReference>
<keyword evidence="3 4" id="KW-0663">Pyridoxal phosphate</keyword>
<dbReference type="HOGENOM" id="CLU_033332_7_1_7"/>
<organism evidence="5 6">
    <name type="scientific">Entotheonella factor</name>
    <dbReference type="NCBI Taxonomy" id="1429438"/>
    <lineage>
        <taxon>Bacteria</taxon>
        <taxon>Pseudomonadati</taxon>
        <taxon>Nitrospinota/Tectimicrobiota group</taxon>
        <taxon>Candidatus Tectimicrobiota</taxon>
        <taxon>Candidatus Entotheonellia</taxon>
        <taxon>Candidatus Entotheonellales</taxon>
        <taxon>Candidatus Entotheonellaceae</taxon>
        <taxon>Candidatus Entotheonella</taxon>
    </lineage>
</organism>
<gene>
    <name evidence="5" type="ORF">ETSY1_26720</name>
</gene>
<dbReference type="InterPro" id="IPR015421">
    <property type="entry name" value="PyrdxlP-dep_Trfase_major"/>
</dbReference>
<reference evidence="5 6" key="1">
    <citation type="journal article" date="2014" name="Nature">
        <title>An environmental bacterial taxon with a large and distinct metabolic repertoire.</title>
        <authorList>
            <person name="Wilson M.C."/>
            <person name="Mori T."/>
            <person name="Ruckert C."/>
            <person name="Uria A.R."/>
            <person name="Helf M.J."/>
            <person name="Takada K."/>
            <person name="Gernert C."/>
            <person name="Steffens U.A."/>
            <person name="Heycke N."/>
            <person name="Schmitt S."/>
            <person name="Rinke C."/>
            <person name="Helfrich E.J."/>
            <person name="Brachmann A.O."/>
            <person name="Gurgui C."/>
            <person name="Wakimoto T."/>
            <person name="Kracht M."/>
            <person name="Crusemann M."/>
            <person name="Hentschel U."/>
            <person name="Abe I."/>
            <person name="Matsunaga S."/>
            <person name="Kalinowski J."/>
            <person name="Takeyama H."/>
            <person name="Piel J."/>
        </authorList>
    </citation>
    <scope>NUCLEOTIDE SEQUENCE [LARGE SCALE GENOMIC DNA]</scope>
    <source>
        <strain evidence="6">TSY1</strain>
    </source>
</reference>
<keyword evidence="6" id="KW-1185">Reference proteome</keyword>